<evidence type="ECO:0000256" key="1">
    <source>
        <dbReference type="ARBA" id="ARBA00001968"/>
    </source>
</evidence>
<sequence length="204" mass="21691">MSNSVYSTLTPIVLASGSPRRRQFLSELGIVFTIETISGEEPLPVTGEVPEDFACRCALAKTQSVRNASDNRETACFIGADTIVVLGNEIMGKPDNDAHALDMLNRLSGSTHKVITATAIIYPDGTTDAYAVETAVTMKKYSKEALTAYIRTGEPADKAGAYAIQGIGSFLVESICGSWSNVVGLPVTELLEKLQSAEIVTPSV</sequence>
<dbReference type="HAMAP" id="MF_00528">
    <property type="entry name" value="Maf"/>
    <property type="match status" value="1"/>
</dbReference>
<feature type="site" description="Important for substrate specificity" evidence="4">
    <location>
        <position position="20"/>
    </location>
</feature>
<dbReference type="InterPro" id="IPR003697">
    <property type="entry name" value="Maf-like"/>
</dbReference>
<comment type="function">
    <text evidence="4">Nucleoside triphosphate pyrophosphatase that hydrolyzes dTTP and UTP. May have a dual role in cell division arrest and in preventing the incorporation of modified nucleotides into cellular nucleic acids.</text>
</comment>
<evidence type="ECO:0000313" key="5">
    <source>
        <dbReference type="EMBL" id="OBQ50209.1"/>
    </source>
</evidence>
<dbReference type="RefSeq" id="WP_066855658.1">
    <property type="nucleotide sequence ID" value="NZ_JXMS01000017.1"/>
</dbReference>
<comment type="catalytic activity">
    <reaction evidence="4">
        <text>UTP + H2O = UMP + diphosphate + H(+)</text>
        <dbReference type="Rhea" id="RHEA:29395"/>
        <dbReference type="ChEBI" id="CHEBI:15377"/>
        <dbReference type="ChEBI" id="CHEBI:15378"/>
        <dbReference type="ChEBI" id="CHEBI:33019"/>
        <dbReference type="ChEBI" id="CHEBI:46398"/>
        <dbReference type="ChEBI" id="CHEBI:57865"/>
        <dbReference type="EC" id="3.6.1.9"/>
    </reaction>
</comment>
<evidence type="ECO:0000256" key="3">
    <source>
        <dbReference type="ARBA" id="ARBA00023080"/>
    </source>
</evidence>
<dbReference type="PANTHER" id="PTHR43213">
    <property type="entry name" value="BIFUNCTIONAL DTTP/UTP PYROPHOSPHATASE/METHYLTRANSFERASE PROTEIN-RELATED"/>
    <property type="match status" value="1"/>
</dbReference>
<comment type="similarity">
    <text evidence="4">Belongs to the Maf family. YhdE subfamily.</text>
</comment>
<comment type="subcellular location">
    <subcellularLocation>
        <location evidence="4">Cytoplasm</location>
    </subcellularLocation>
</comment>
<dbReference type="CDD" id="cd00555">
    <property type="entry name" value="Maf"/>
    <property type="match status" value="1"/>
</dbReference>
<dbReference type="Pfam" id="PF02545">
    <property type="entry name" value="Maf"/>
    <property type="match status" value="1"/>
</dbReference>
<feature type="site" description="Important for substrate specificity" evidence="4">
    <location>
        <position position="165"/>
    </location>
</feature>
<dbReference type="NCBIfam" id="TIGR00172">
    <property type="entry name" value="maf"/>
    <property type="match status" value="1"/>
</dbReference>
<dbReference type="Proteomes" id="UP000091979">
    <property type="component" value="Unassembled WGS sequence"/>
</dbReference>
<organism evidence="5 6">
    <name type="scientific">Halodesulfovibrio spirochaetisodalis</name>
    <dbReference type="NCBI Taxonomy" id="1560234"/>
    <lineage>
        <taxon>Bacteria</taxon>
        <taxon>Pseudomonadati</taxon>
        <taxon>Thermodesulfobacteriota</taxon>
        <taxon>Desulfovibrionia</taxon>
        <taxon>Desulfovibrionales</taxon>
        <taxon>Desulfovibrionaceae</taxon>
        <taxon>Halodesulfovibrio</taxon>
    </lineage>
</organism>
<keyword evidence="3 4" id="KW-0546">Nucleotide metabolism</keyword>
<keyword evidence="4" id="KW-0963">Cytoplasm</keyword>
<dbReference type="GO" id="GO:0036218">
    <property type="term" value="F:dTTP diphosphatase activity"/>
    <property type="evidence" value="ECO:0007669"/>
    <property type="project" value="RHEA"/>
</dbReference>
<keyword evidence="6" id="KW-1185">Reference proteome</keyword>
<dbReference type="GO" id="GO:0009117">
    <property type="term" value="P:nucleotide metabolic process"/>
    <property type="evidence" value="ECO:0007669"/>
    <property type="project" value="UniProtKB-KW"/>
</dbReference>
<dbReference type="EC" id="3.6.1.9" evidence="4"/>
<evidence type="ECO:0000256" key="4">
    <source>
        <dbReference type="HAMAP-Rule" id="MF_00528"/>
    </source>
</evidence>
<dbReference type="STRING" id="1560234.SP90_10625"/>
<dbReference type="PANTHER" id="PTHR43213:SF5">
    <property type="entry name" value="BIFUNCTIONAL DTTP_UTP PYROPHOSPHATASE_METHYLTRANSFERASE PROTEIN-RELATED"/>
    <property type="match status" value="1"/>
</dbReference>
<dbReference type="SUPFAM" id="SSF52972">
    <property type="entry name" value="ITPase-like"/>
    <property type="match status" value="1"/>
</dbReference>
<keyword evidence="2 4" id="KW-0378">Hydrolase</keyword>
<dbReference type="AlphaFoldDB" id="A0A1B7XBR3"/>
<feature type="active site" description="Proton acceptor" evidence="4">
    <location>
        <position position="81"/>
    </location>
</feature>
<proteinExistence type="inferred from homology"/>
<accession>A0A1B7XBR3</accession>
<dbReference type="InterPro" id="IPR029001">
    <property type="entry name" value="ITPase-like_fam"/>
</dbReference>
<comment type="catalytic activity">
    <reaction evidence="4">
        <text>dTTP + H2O = dTMP + diphosphate + H(+)</text>
        <dbReference type="Rhea" id="RHEA:28534"/>
        <dbReference type="ChEBI" id="CHEBI:15377"/>
        <dbReference type="ChEBI" id="CHEBI:15378"/>
        <dbReference type="ChEBI" id="CHEBI:33019"/>
        <dbReference type="ChEBI" id="CHEBI:37568"/>
        <dbReference type="ChEBI" id="CHEBI:63528"/>
        <dbReference type="EC" id="3.6.1.9"/>
    </reaction>
</comment>
<dbReference type="PIRSF" id="PIRSF006305">
    <property type="entry name" value="Maf"/>
    <property type="match status" value="1"/>
</dbReference>
<comment type="caution">
    <text evidence="4">Lacks conserved residue(s) required for the propagation of feature annotation.</text>
</comment>
<dbReference type="PATRIC" id="fig|1560234.3.peg.978"/>
<dbReference type="Gene3D" id="3.90.950.10">
    <property type="match status" value="1"/>
</dbReference>
<dbReference type="GO" id="GO:0036221">
    <property type="term" value="F:UTP diphosphatase activity"/>
    <property type="evidence" value="ECO:0007669"/>
    <property type="project" value="RHEA"/>
</dbReference>
<comment type="cofactor">
    <cofactor evidence="1 4">
        <name>a divalent metal cation</name>
        <dbReference type="ChEBI" id="CHEBI:60240"/>
    </cofactor>
</comment>
<evidence type="ECO:0000313" key="6">
    <source>
        <dbReference type="Proteomes" id="UP000091979"/>
    </source>
</evidence>
<dbReference type="EMBL" id="JXMS01000017">
    <property type="protein sequence ID" value="OBQ50209.1"/>
    <property type="molecule type" value="Genomic_DNA"/>
</dbReference>
<comment type="caution">
    <text evidence="5">The sequence shown here is derived from an EMBL/GenBank/DDBJ whole genome shotgun (WGS) entry which is preliminary data.</text>
</comment>
<gene>
    <name evidence="5" type="ORF">SP90_10625</name>
</gene>
<name>A0A1B7XBR3_9BACT</name>
<reference evidence="5 6" key="1">
    <citation type="submission" date="2015-01" db="EMBL/GenBank/DDBJ databases">
        <title>Desulfovibrio sp. JC271 draft genome sequence.</title>
        <authorList>
            <person name="Shivani Y."/>
            <person name="Subhash Y."/>
            <person name="Sasikala C."/>
            <person name="Ramana C.V."/>
        </authorList>
    </citation>
    <scope>NUCLEOTIDE SEQUENCE [LARGE SCALE GENOMIC DNA]</scope>
    <source>
        <strain evidence="5 6">JC271</strain>
    </source>
</reference>
<protein>
    <recommendedName>
        <fullName evidence="4">dTTP/UTP pyrophosphatase</fullName>
        <shortName evidence="4">dTTPase/UTPase</shortName>
        <ecNumber evidence="4">3.6.1.9</ecNumber>
    </recommendedName>
    <alternativeName>
        <fullName evidence="4">Nucleoside triphosphate pyrophosphatase</fullName>
    </alternativeName>
    <alternativeName>
        <fullName evidence="4">Nucleotide pyrophosphatase</fullName>
        <shortName evidence="4">Nucleotide PPase</shortName>
    </alternativeName>
</protein>
<dbReference type="GO" id="GO:0005737">
    <property type="term" value="C:cytoplasm"/>
    <property type="evidence" value="ECO:0007669"/>
    <property type="project" value="UniProtKB-SubCell"/>
</dbReference>
<feature type="site" description="Important for substrate specificity" evidence="4">
    <location>
        <position position="82"/>
    </location>
</feature>
<dbReference type="OrthoDB" id="9807767at2"/>
<evidence type="ECO:0000256" key="2">
    <source>
        <dbReference type="ARBA" id="ARBA00022801"/>
    </source>
</evidence>